<dbReference type="AlphaFoldDB" id="A0A1X7HHZ6"/>
<organism evidence="1 2">
    <name type="scientific">Paenibacillus uliginis N3/975</name>
    <dbReference type="NCBI Taxonomy" id="1313296"/>
    <lineage>
        <taxon>Bacteria</taxon>
        <taxon>Bacillati</taxon>
        <taxon>Bacillota</taxon>
        <taxon>Bacilli</taxon>
        <taxon>Bacillales</taxon>
        <taxon>Paenibacillaceae</taxon>
        <taxon>Paenibacillus</taxon>
    </lineage>
</organism>
<dbReference type="RefSeq" id="WP_208914428.1">
    <property type="nucleotide sequence ID" value="NZ_LT840184.1"/>
</dbReference>
<dbReference type="Proteomes" id="UP000192940">
    <property type="component" value="Chromosome I"/>
</dbReference>
<name>A0A1X7HHZ6_9BACL</name>
<evidence type="ECO:0000313" key="1">
    <source>
        <dbReference type="EMBL" id="SMF87036.1"/>
    </source>
</evidence>
<dbReference type="STRING" id="1313296.SAMN05661091_3597"/>
<sequence>MPWPMVHFAIAIRLSLSNPSPHFLLGSIAPDAIHMREHVTRKEKGVTHFVSEDILPDVEIIKKNCLRYLSVNTEQNWKDFILGYFAHIYADLRWTESVYVEFEREYRGDKKEIRQTYNREMSQLEFNLLRSEKGAHNAIHRLQQSEAFTEQPLVTENEVNQYRDLKIGWLQDVGNEPKIKPIYFSEEVVDKFIANTTKELITLFHDWGIQFPRKETKMDC</sequence>
<keyword evidence="2" id="KW-1185">Reference proteome</keyword>
<evidence type="ECO:0000313" key="2">
    <source>
        <dbReference type="Proteomes" id="UP000192940"/>
    </source>
</evidence>
<dbReference type="EMBL" id="LT840184">
    <property type="protein sequence ID" value="SMF87036.1"/>
    <property type="molecule type" value="Genomic_DNA"/>
</dbReference>
<evidence type="ECO:0008006" key="3">
    <source>
        <dbReference type="Google" id="ProtNLM"/>
    </source>
</evidence>
<proteinExistence type="predicted"/>
<accession>A0A1X7HHZ6</accession>
<protein>
    <recommendedName>
        <fullName evidence="3">Zinc dependent phospholipase C</fullName>
    </recommendedName>
</protein>
<gene>
    <name evidence="1" type="ORF">SAMN05661091_3597</name>
</gene>
<reference evidence="1 2" key="1">
    <citation type="submission" date="2017-04" db="EMBL/GenBank/DDBJ databases">
        <authorList>
            <person name="Afonso C.L."/>
            <person name="Miller P.J."/>
            <person name="Scott M.A."/>
            <person name="Spackman E."/>
            <person name="Goraichik I."/>
            <person name="Dimitrov K.M."/>
            <person name="Suarez D.L."/>
            <person name="Swayne D.E."/>
        </authorList>
    </citation>
    <scope>NUCLEOTIDE SEQUENCE [LARGE SCALE GENOMIC DNA]</scope>
    <source>
        <strain evidence="1 2">N3/975</strain>
    </source>
</reference>